<evidence type="ECO:0000313" key="2">
    <source>
        <dbReference type="EMBL" id="TWU22499.1"/>
    </source>
</evidence>
<dbReference type="EMBL" id="SJPT01000005">
    <property type="protein sequence ID" value="TWU22499.1"/>
    <property type="molecule type" value="Genomic_DNA"/>
</dbReference>
<dbReference type="Proteomes" id="UP000316304">
    <property type="component" value="Unassembled WGS sequence"/>
</dbReference>
<evidence type="ECO:0000259" key="1">
    <source>
        <dbReference type="Pfam" id="PF01814"/>
    </source>
</evidence>
<protein>
    <recommendedName>
        <fullName evidence="1">Hemerythrin-like domain-containing protein</fullName>
    </recommendedName>
</protein>
<name>A0A5C6CIC4_9BACT</name>
<proteinExistence type="predicted"/>
<sequence>MKTESPKTVAALFEHWKQEHTNLQQELDAFRDWTCEVASQQAAEFSDAAMRLLQIRDRLVDHFVREDQIGRQLREHYPKGSVEVEASYRQACQDHEELLSELDDLADRLDQVDPPFESWMEAVHEVTLFIDRIEEHEECEAEHVRWLAPPDALTPRDRLAPRDTADES</sequence>
<keyword evidence="3" id="KW-1185">Reference proteome</keyword>
<dbReference type="Pfam" id="PF01814">
    <property type="entry name" value="Hemerythrin"/>
    <property type="match status" value="1"/>
</dbReference>
<gene>
    <name evidence="2" type="ORF">Pla52o_35570</name>
</gene>
<dbReference type="RefSeq" id="WP_146595660.1">
    <property type="nucleotide sequence ID" value="NZ_SJPT01000005.1"/>
</dbReference>
<comment type="caution">
    <text evidence="2">The sequence shown here is derived from an EMBL/GenBank/DDBJ whole genome shotgun (WGS) entry which is preliminary data.</text>
</comment>
<reference evidence="2 3" key="1">
    <citation type="submission" date="2019-02" db="EMBL/GenBank/DDBJ databases">
        <title>Deep-cultivation of Planctomycetes and their phenomic and genomic characterization uncovers novel biology.</title>
        <authorList>
            <person name="Wiegand S."/>
            <person name="Jogler M."/>
            <person name="Boedeker C."/>
            <person name="Pinto D."/>
            <person name="Vollmers J."/>
            <person name="Rivas-Marin E."/>
            <person name="Kohn T."/>
            <person name="Peeters S.H."/>
            <person name="Heuer A."/>
            <person name="Rast P."/>
            <person name="Oberbeckmann S."/>
            <person name="Bunk B."/>
            <person name="Jeske O."/>
            <person name="Meyerdierks A."/>
            <person name="Storesund J.E."/>
            <person name="Kallscheuer N."/>
            <person name="Luecker S."/>
            <person name="Lage O.M."/>
            <person name="Pohl T."/>
            <person name="Merkel B.J."/>
            <person name="Hornburger P."/>
            <person name="Mueller R.-W."/>
            <person name="Bruemmer F."/>
            <person name="Labrenz M."/>
            <person name="Spormann A.M."/>
            <person name="Op Den Camp H."/>
            <person name="Overmann J."/>
            <person name="Amann R."/>
            <person name="Jetten M.S.M."/>
            <person name="Mascher T."/>
            <person name="Medema M.H."/>
            <person name="Devos D.P."/>
            <person name="Kaster A.-K."/>
            <person name="Ovreas L."/>
            <person name="Rohde M."/>
            <person name="Galperin M.Y."/>
            <person name="Jogler C."/>
        </authorList>
    </citation>
    <scope>NUCLEOTIDE SEQUENCE [LARGE SCALE GENOMIC DNA]</scope>
    <source>
        <strain evidence="2 3">Pla52o</strain>
    </source>
</reference>
<feature type="domain" description="Hemerythrin-like" evidence="1">
    <location>
        <begin position="13"/>
        <end position="142"/>
    </location>
</feature>
<accession>A0A5C6CIC4</accession>
<dbReference type="OrthoDB" id="280548at2"/>
<organism evidence="2 3">
    <name type="scientific">Novipirellula galeiformis</name>
    <dbReference type="NCBI Taxonomy" id="2528004"/>
    <lineage>
        <taxon>Bacteria</taxon>
        <taxon>Pseudomonadati</taxon>
        <taxon>Planctomycetota</taxon>
        <taxon>Planctomycetia</taxon>
        <taxon>Pirellulales</taxon>
        <taxon>Pirellulaceae</taxon>
        <taxon>Novipirellula</taxon>
    </lineage>
</organism>
<evidence type="ECO:0000313" key="3">
    <source>
        <dbReference type="Proteomes" id="UP000316304"/>
    </source>
</evidence>
<dbReference type="AlphaFoldDB" id="A0A5C6CIC4"/>
<dbReference type="Gene3D" id="1.20.120.520">
    <property type="entry name" value="nmb1532 protein domain like"/>
    <property type="match status" value="1"/>
</dbReference>
<dbReference type="InterPro" id="IPR012312">
    <property type="entry name" value="Hemerythrin-like"/>
</dbReference>